<organism evidence="1">
    <name type="scientific">uncultured Solirubrobacteraceae bacterium</name>
    <dbReference type="NCBI Taxonomy" id="1162706"/>
    <lineage>
        <taxon>Bacteria</taxon>
        <taxon>Bacillati</taxon>
        <taxon>Actinomycetota</taxon>
        <taxon>Thermoleophilia</taxon>
        <taxon>Solirubrobacterales</taxon>
        <taxon>Solirubrobacteraceae</taxon>
        <taxon>environmental samples</taxon>
    </lineage>
</organism>
<proteinExistence type="predicted"/>
<name>A0A6J4T9G0_9ACTN</name>
<dbReference type="AlphaFoldDB" id="A0A6J4T9G0"/>
<evidence type="ECO:0000313" key="1">
    <source>
        <dbReference type="EMBL" id="CAA9517330.1"/>
    </source>
</evidence>
<accession>A0A6J4T9G0</accession>
<sequence>MQDPDQHHDGADELLARALLDPDASAAVALRVEGLPLSQALTVVFHGRRDLGTIQTYVAHGGRGAGDAITAREMLRVPCDLDLAGADSREEAEHLYAVQARALRDALQAADTVLAIWRDALAALADSPVDVDRSIELRLALPAHRLMPVALVDPEHHLTVAPVCSARTLALGLPPMGIACAQQDVAHVYPLPDDPERCLEDFAERASEHARRVGERLDQQEASVRRFLELNDPDGLGETG</sequence>
<protein>
    <submittedName>
        <fullName evidence="1">Uncharacterized protein</fullName>
    </submittedName>
</protein>
<reference evidence="1" key="1">
    <citation type="submission" date="2020-02" db="EMBL/GenBank/DDBJ databases">
        <authorList>
            <person name="Meier V. D."/>
        </authorList>
    </citation>
    <scope>NUCLEOTIDE SEQUENCE</scope>
    <source>
        <strain evidence="1">AVDCRST_MAG53</strain>
    </source>
</reference>
<gene>
    <name evidence="1" type="ORF">AVDCRST_MAG53-3277</name>
</gene>
<dbReference type="EMBL" id="CADCVR010000096">
    <property type="protein sequence ID" value="CAA9517330.1"/>
    <property type="molecule type" value="Genomic_DNA"/>
</dbReference>